<dbReference type="Proteomes" id="UP001207468">
    <property type="component" value="Unassembled WGS sequence"/>
</dbReference>
<sequence length="450" mass="50619">MRITCLIYFLLITCAAIAQAGMDTVPPAKKRFVRAGSELVVTELLPWSYNRFARQAEFAKVNFASIGHNLQPNSWEWDDNSFQTNQFAHPYHGNLYYSSFRTNGYSFWQSAPAAFAGSFLWEIAGETHNPAPNDFINTALGGISLGEITYRLSNKIVNNRRSGAQRQFQEIMALLVNPLNGVNRIINGDWGRIYGPVTDSSGEPITGLFTVGIRHFNIHTQQQYINGNNELYVRLRLNYGNKYKVSNIPFQHFSFQLEAGGGDSAYLNTVQVTGALKTWTLQEDSNQVHLYSVTMNYDFIKNNAFEYGGQSFTFKILSDWRKQHRTKLYTEIGSGIVVLGAIPDKYLYYGEGRNYDYGPGIHLTASATAVIENRLTIELNYKGSRFESVNGNNASFILNTLSAEVRATVFKNLLLAAGVGQYTLNGFYRKGLKNVSEIYPFGRFSIGLQL</sequence>
<protein>
    <submittedName>
        <fullName evidence="1">Uncharacterized protein</fullName>
    </submittedName>
</protein>
<evidence type="ECO:0000313" key="2">
    <source>
        <dbReference type="Proteomes" id="UP001207468"/>
    </source>
</evidence>
<evidence type="ECO:0000313" key="1">
    <source>
        <dbReference type="EMBL" id="KAI9463063.1"/>
    </source>
</evidence>
<dbReference type="EMBL" id="JAGFNK010000160">
    <property type="protein sequence ID" value="KAI9463063.1"/>
    <property type="molecule type" value="Genomic_DNA"/>
</dbReference>
<comment type="caution">
    <text evidence="1">The sequence shown here is derived from an EMBL/GenBank/DDBJ whole genome shotgun (WGS) entry which is preliminary data.</text>
</comment>
<keyword evidence="2" id="KW-1185">Reference proteome</keyword>
<reference evidence="1" key="1">
    <citation type="submission" date="2021-03" db="EMBL/GenBank/DDBJ databases">
        <title>Evolutionary priming and transition to the ectomycorrhizal habit in an iconic lineage of mushroom-forming fungi: is preadaptation a requirement?</title>
        <authorList>
            <consortium name="DOE Joint Genome Institute"/>
            <person name="Looney B.P."/>
            <person name="Miyauchi S."/>
            <person name="Morin E."/>
            <person name="Drula E."/>
            <person name="Courty P.E."/>
            <person name="Chicoki N."/>
            <person name="Fauchery L."/>
            <person name="Kohler A."/>
            <person name="Kuo A."/>
            <person name="LaButti K."/>
            <person name="Pangilinan J."/>
            <person name="Lipzen A."/>
            <person name="Riley R."/>
            <person name="Andreopoulos W."/>
            <person name="He G."/>
            <person name="Johnson J."/>
            <person name="Barry K.W."/>
            <person name="Grigoriev I.V."/>
            <person name="Nagy L."/>
            <person name="Hibbett D."/>
            <person name="Henrissat B."/>
            <person name="Matheny P.B."/>
            <person name="Labbe J."/>
            <person name="Martin A.F."/>
        </authorList>
    </citation>
    <scope>NUCLEOTIDE SEQUENCE</scope>
    <source>
        <strain evidence="1">BPL698</strain>
    </source>
</reference>
<proteinExistence type="predicted"/>
<organism evidence="1 2">
    <name type="scientific">Russula earlei</name>
    <dbReference type="NCBI Taxonomy" id="71964"/>
    <lineage>
        <taxon>Eukaryota</taxon>
        <taxon>Fungi</taxon>
        <taxon>Dikarya</taxon>
        <taxon>Basidiomycota</taxon>
        <taxon>Agaricomycotina</taxon>
        <taxon>Agaricomycetes</taxon>
        <taxon>Russulales</taxon>
        <taxon>Russulaceae</taxon>
        <taxon>Russula</taxon>
    </lineage>
</organism>
<gene>
    <name evidence="1" type="ORF">F5148DRAFT_1313501</name>
</gene>
<name>A0ACC0U715_9AGAM</name>
<accession>A0ACC0U715</accession>